<dbReference type="InterPro" id="IPR010111">
    <property type="entry name" value="Kynureninase"/>
</dbReference>
<dbReference type="Gene3D" id="3.90.1150.10">
    <property type="entry name" value="Aspartate Aminotransferase, domain 1"/>
    <property type="match status" value="1"/>
</dbReference>
<evidence type="ECO:0000256" key="3">
    <source>
        <dbReference type="ARBA" id="ARBA00022898"/>
    </source>
</evidence>
<dbReference type="EMBL" id="LNYY01000021">
    <property type="protein sequence ID" value="KTD67211.1"/>
    <property type="molecule type" value="Genomic_DNA"/>
</dbReference>
<dbReference type="GO" id="GO:0043420">
    <property type="term" value="P:anthranilate metabolic process"/>
    <property type="evidence" value="ECO:0007669"/>
    <property type="project" value="TreeGrafter"/>
</dbReference>
<keyword evidence="1" id="KW-0662">Pyridine nucleotide biosynthesis</keyword>
<dbReference type="AlphaFoldDB" id="A0A0W0ZDH0"/>
<dbReference type="Proteomes" id="UP000054926">
    <property type="component" value="Unassembled WGS sequence"/>
</dbReference>
<dbReference type="GO" id="GO:0005737">
    <property type="term" value="C:cytoplasm"/>
    <property type="evidence" value="ECO:0007669"/>
    <property type="project" value="InterPro"/>
</dbReference>
<comment type="caution">
    <text evidence="5">The sequence shown here is derived from an EMBL/GenBank/DDBJ whole genome shotgun (WGS) entry which is preliminary data.</text>
</comment>
<dbReference type="PATRIC" id="fig|947033.5.peg.3634"/>
<protein>
    <submittedName>
        <fullName evidence="5">Kynureninase</fullName>
        <ecNumber evidence="5">3.7.1.3</ecNumber>
    </submittedName>
</protein>
<dbReference type="InterPro" id="IPR015424">
    <property type="entry name" value="PyrdxlP-dep_Trfase"/>
</dbReference>
<dbReference type="GO" id="GO:0009435">
    <property type="term" value="P:NAD+ biosynthetic process"/>
    <property type="evidence" value="ECO:0007669"/>
    <property type="project" value="InterPro"/>
</dbReference>
<dbReference type="InterPro" id="IPR015422">
    <property type="entry name" value="PyrdxlP-dep_Trfase_small"/>
</dbReference>
<dbReference type="PANTHER" id="PTHR14084">
    <property type="entry name" value="KYNURENINASE"/>
    <property type="match status" value="1"/>
</dbReference>
<dbReference type="Gene3D" id="3.40.640.10">
    <property type="entry name" value="Type I PLP-dependent aspartate aminotransferase-like (Major domain)"/>
    <property type="match status" value="1"/>
</dbReference>
<evidence type="ECO:0000313" key="5">
    <source>
        <dbReference type="EMBL" id="KTD67211.1"/>
    </source>
</evidence>
<proteinExistence type="predicted"/>
<feature type="compositionally biased region" description="Polar residues" evidence="4">
    <location>
        <begin position="539"/>
        <end position="558"/>
    </location>
</feature>
<gene>
    <name evidence="5" type="primary">kynu</name>
    <name evidence="5" type="ORF">Lste_3417</name>
</gene>
<name>A0A0W0ZDH0_9GAMM</name>
<accession>A0A0W0ZDH0</accession>
<sequence>MKELIDAMTSNPDEFIHLISEKSDGFSQEYAAFLDSIDPLKDLHELFELKGLTPFAGHSLGPVFKPAVKEIERINELQASQLHEGHFPETREHGGNWFDCDIEEEAIKAMQAMLGFSDPCEFLYTQEGLSSNLGRLVDTFYRPTLMDWQSGKTGFCHLGKEFFSDQAVIESVLKRGIQTAKGFGVFSASMPAPSPSSLALKILPDEKGLYSEEVIIHFVKEHAAQMQILHLSDIVFSTGQRLDITRILTELKDTIEQHHIIVGLDLAHTVGNRTLNLCELPVTYAVGCGYKHICGSAGSGFGIYVNKNTDLEKYPPIQGWKAAASDKVFDLIDGYASEIMMQKGAWAFRCSNPSPVALAPVKTYIKTMSQIGWDKLNAKSECLTRYMHALIQQHLGDKIEWITPDAPKKCGAMLVFRVKGISDVRQIETLLKTANELGAFEIDVRPPNNIRVTAHYGYTQFTDIHKMVARLEQVVHLLLEQKKQESLTLTSIKQGKESGFFEQKIGKTAPFSPQHAQASKEQDSLMLTSIEQRRENGFFEQQTSETNPNPSSLQHTQAGNGGFIP</sequence>
<dbReference type="InterPro" id="IPR015421">
    <property type="entry name" value="PyrdxlP-dep_Trfase_major"/>
</dbReference>
<evidence type="ECO:0000256" key="2">
    <source>
        <dbReference type="ARBA" id="ARBA00022801"/>
    </source>
</evidence>
<dbReference type="Pfam" id="PF22580">
    <property type="entry name" value="KYNU_C"/>
    <property type="match status" value="1"/>
</dbReference>
<feature type="region of interest" description="Disordered" evidence="4">
    <location>
        <begin position="533"/>
        <end position="565"/>
    </location>
</feature>
<dbReference type="GO" id="GO:0019441">
    <property type="term" value="P:L-tryptophan catabolic process to kynurenine"/>
    <property type="evidence" value="ECO:0007669"/>
    <property type="project" value="TreeGrafter"/>
</dbReference>
<reference evidence="5 6" key="1">
    <citation type="submission" date="2015-11" db="EMBL/GenBank/DDBJ databases">
        <title>Genomic analysis of 38 Legionella species identifies large and diverse effector repertoires.</title>
        <authorList>
            <person name="Burstein D."/>
            <person name="Amaro F."/>
            <person name="Zusman T."/>
            <person name="Lifshitz Z."/>
            <person name="Cohen O."/>
            <person name="Gilbert J.A."/>
            <person name="Pupko T."/>
            <person name="Shuman H.A."/>
            <person name="Segal G."/>
        </authorList>
    </citation>
    <scope>NUCLEOTIDE SEQUENCE [LARGE SCALE GENOMIC DNA]</scope>
    <source>
        <strain evidence="5 6">IMVS3376</strain>
    </source>
</reference>
<evidence type="ECO:0000313" key="6">
    <source>
        <dbReference type="Proteomes" id="UP000054926"/>
    </source>
</evidence>
<keyword evidence="6" id="KW-1185">Reference proteome</keyword>
<dbReference type="GO" id="GO:0030429">
    <property type="term" value="F:kynureninase activity"/>
    <property type="evidence" value="ECO:0007669"/>
    <property type="project" value="UniProtKB-EC"/>
</dbReference>
<keyword evidence="2 5" id="KW-0378">Hydrolase</keyword>
<dbReference type="GO" id="GO:0030170">
    <property type="term" value="F:pyridoxal phosphate binding"/>
    <property type="evidence" value="ECO:0007669"/>
    <property type="project" value="InterPro"/>
</dbReference>
<dbReference type="EC" id="3.7.1.3" evidence="5"/>
<evidence type="ECO:0000256" key="1">
    <source>
        <dbReference type="ARBA" id="ARBA00022642"/>
    </source>
</evidence>
<dbReference type="PANTHER" id="PTHR14084:SF0">
    <property type="entry name" value="KYNURENINASE"/>
    <property type="match status" value="1"/>
</dbReference>
<dbReference type="SUPFAM" id="SSF53383">
    <property type="entry name" value="PLP-dependent transferases"/>
    <property type="match status" value="1"/>
</dbReference>
<evidence type="ECO:0000256" key="4">
    <source>
        <dbReference type="SAM" id="MobiDB-lite"/>
    </source>
</evidence>
<dbReference type="STRING" id="947033.Lste_3417"/>
<dbReference type="RefSeq" id="WP_058512215.1">
    <property type="nucleotide sequence ID" value="NZ_LNYY01000021.1"/>
</dbReference>
<keyword evidence="3" id="KW-0663">Pyridoxal phosphate</keyword>
<organism evidence="5 6">
    <name type="scientific">Legionella steelei</name>
    <dbReference type="NCBI Taxonomy" id="947033"/>
    <lineage>
        <taxon>Bacteria</taxon>
        <taxon>Pseudomonadati</taxon>
        <taxon>Pseudomonadota</taxon>
        <taxon>Gammaproteobacteria</taxon>
        <taxon>Legionellales</taxon>
        <taxon>Legionellaceae</taxon>
        <taxon>Legionella</taxon>
    </lineage>
</organism>